<dbReference type="InterPro" id="IPR036047">
    <property type="entry name" value="F-box-like_dom_sf"/>
</dbReference>
<dbReference type="Gene3D" id="1.20.1280.50">
    <property type="match status" value="1"/>
</dbReference>
<accession>A0ABC9FPY6</accession>
<evidence type="ECO:0000259" key="1">
    <source>
        <dbReference type="PROSITE" id="PS50181"/>
    </source>
</evidence>
<dbReference type="Proteomes" id="UP001497457">
    <property type="component" value="Chromosome 7b"/>
</dbReference>
<dbReference type="InterPro" id="IPR013187">
    <property type="entry name" value="F-box-assoc_dom_typ3"/>
</dbReference>
<dbReference type="PANTHER" id="PTHR31111:SF133">
    <property type="entry name" value="OS07G0196600 PROTEIN"/>
    <property type="match status" value="1"/>
</dbReference>
<dbReference type="EMBL" id="OZ075117">
    <property type="protein sequence ID" value="CAL5079004.1"/>
    <property type="molecule type" value="Genomic_DNA"/>
</dbReference>
<dbReference type="Pfam" id="PF00646">
    <property type="entry name" value="F-box"/>
    <property type="match status" value="1"/>
</dbReference>
<dbReference type="CDD" id="cd22157">
    <property type="entry name" value="F-box_AtFBW1-like"/>
    <property type="match status" value="1"/>
</dbReference>
<dbReference type="Pfam" id="PF08268">
    <property type="entry name" value="FBA_3"/>
    <property type="match status" value="1"/>
</dbReference>
<reference evidence="3" key="1">
    <citation type="submission" date="2024-06" db="EMBL/GenBank/DDBJ databases">
        <authorList>
            <person name="Ryan C."/>
        </authorList>
    </citation>
    <scope>NUCLEOTIDE SEQUENCE [LARGE SCALE GENOMIC DNA]</scope>
</reference>
<name>A0ABC9FPY6_9POAL</name>
<dbReference type="SMART" id="SM00256">
    <property type="entry name" value="FBOX"/>
    <property type="match status" value="1"/>
</dbReference>
<reference evidence="2 3" key="2">
    <citation type="submission" date="2024-10" db="EMBL/GenBank/DDBJ databases">
        <authorList>
            <person name="Ryan C."/>
        </authorList>
    </citation>
    <scope>NUCLEOTIDE SEQUENCE [LARGE SCALE GENOMIC DNA]</scope>
</reference>
<dbReference type="AlphaFoldDB" id="A0ABC9FPY6"/>
<evidence type="ECO:0000313" key="3">
    <source>
        <dbReference type="Proteomes" id="UP001497457"/>
    </source>
</evidence>
<sequence length="392" mass="43166">MGTVLRRNKPAVALADSGGLPTDVLFEVLLRFPANVLCRLRLVCRSWRSLTSDPIFARAHASRHPLVTAIHFSVSSQEVRVVDLSGNIVKRMPLAQANYAMTTQLDMVCVTGVFIQNPGSVLDLAAGEAVTALSFRDDVRGTSEVISPFLLGHVPSTGEYKVFYSDARAVTVYGEEGVHAVQVCSVTTLGDSGDGGRWRAKPAPAQIASSTRERVVVVGVAYFLLSIRCTGNNNPANNVEPDAIAVFDLAAEEWRPASLQGPLSSRLAGGNQKLVYEEHRHNIQLAAMDGCLVTVHHNHRQNGSMDLWFLVDKELWNKLYSIRSATHCYALRTSYPLLLLDDGRIVIWDEGVDVLRVYDPRINKWADLATLEKYYVFMNMYQGNLLCPGLPG</sequence>
<evidence type="ECO:0000313" key="2">
    <source>
        <dbReference type="EMBL" id="CAL5079004.1"/>
    </source>
</evidence>
<protein>
    <recommendedName>
        <fullName evidence="1">F-box domain-containing protein</fullName>
    </recommendedName>
</protein>
<dbReference type="InterPro" id="IPR001810">
    <property type="entry name" value="F-box_dom"/>
</dbReference>
<dbReference type="PROSITE" id="PS50181">
    <property type="entry name" value="FBOX"/>
    <property type="match status" value="1"/>
</dbReference>
<proteinExistence type="predicted"/>
<gene>
    <name evidence="2" type="ORF">URODEC1_LOCUS107402</name>
</gene>
<dbReference type="PANTHER" id="PTHR31111">
    <property type="entry name" value="BNAA05G37150D PROTEIN-RELATED"/>
    <property type="match status" value="1"/>
</dbReference>
<feature type="domain" description="F-box" evidence="1">
    <location>
        <begin position="14"/>
        <end position="59"/>
    </location>
</feature>
<keyword evidence="3" id="KW-1185">Reference proteome</keyword>
<organism evidence="2 3">
    <name type="scientific">Urochloa decumbens</name>
    <dbReference type="NCBI Taxonomy" id="240449"/>
    <lineage>
        <taxon>Eukaryota</taxon>
        <taxon>Viridiplantae</taxon>
        <taxon>Streptophyta</taxon>
        <taxon>Embryophyta</taxon>
        <taxon>Tracheophyta</taxon>
        <taxon>Spermatophyta</taxon>
        <taxon>Magnoliopsida</taxon>
        <taxon>Liliopsida</taxon>
        <taxon>Poales</taxon>
        <taxon>Poaceae</taxon>
        <taxon>PACMAD clade</taxon>
        <taxon>Panicoideae</taxon>
        <taxon>Panicodae</taxon>
        <taxon>Paniceae</taxon>
        <taxon>Melinidinae</taxon>
        <taxon>Urochloa</taxon>
    </lineage>
</organism>
<dbReference type="SUPFAM" id="SSF81383">
    <property type="entry name" value="F-box domain"/>
    <property type="match status" value="1"/>
</dbReference>